<evidence type="ECO:0000313" key="2">
    <source>
        <dbReference type="Proteomes" id="UP000789759"/>
    </source>
</evidence>
<dbReference type="OrthoDB" id="2365951at2759"/>
<dbReference type="Proteomes" id="UP000789759">
    <property type="component" value="Unassembled WGS sequence"/>
</dbReference>
<organism evidence="1 2">
    <name type="scientific">Cetraspora pellucida</name>
    <dbReference type="NCBI Taxonomy" id="1433469"/>
    <lineage>
        <taxon>Eukaryota</taxon>
        <taxon>Fungi</taxon>
        <taxon>Fungi incertae sedis</taxon>
        <taxon>Mucoromycota</taxon>
        <taxon>Glomeromycotina</taxon>
        <taxon>Glomeromycetes</taxon>
        <taxon>Diversisporales</taxon>
        <taxon>Gigasporaceae</taxon>
        <taxon>Cetraspora</taxon>
    </lineage>
</organism>
<comment type="caution">
    <text evidence="1">The sequence shown here is derived from an EMBL/GenBank/DDBJ whole genome shotgun (WGS) entry which is preliminary data.</text>
</comment>
<accession>A0A9N9CQA6</accession>
<dbReference type="EMBL" id="CAJVQA010005009">
    <property type="protein sequence ID" value="CAG8611262.1"/>
    <property type="molecule type" value="Genomic_DNA"/>
</dbReference>
<reference evidence="1" key="1">
    <citation type="submission" date="2021-06" db="EMBL/GenBank/DDBJ databases">
        <authorList>
            <person name="Kallberg Y."/>
            <person name="Tangrot J."/>
            <person name="Rosling A."/>
        </authorList>
    </citation>
    <scope>NUCLEOTIDE SEQUENCE</scope>
    <source>
        <strain evidence="1">FL966</strain>
    </source>
</reference>
<gene>
    <name evidence="1" type="ORF">CPELLU_LOCUS7465</name>
</gene>
<name>A0A9N9CQA6_9GLOM</name>
<protein>
    <submittedName>
        <fullName evidence="1">14433_t:CDS:1</fullName>
    </submittedName>
</protein>
<evidence type="ECO:0000313" key="1">
    <source>
        <dbReference type="EMBL" id="CAG8611262.1"/>
    </source>
</evidence>
<keyword evidence="2" id="KW-1185">Reference proteome</keyword>
<dbReference type="AlphaFoldDB" id="A0A9N9CQA6"/>
<proteinExistence type="predicted"/>
<sequence>MIDGITPKIISNRGYAYKRAYKNAIKTAQSILYQKIGNTYKIFHGEWLSFEDFKATNNVERLWEKFIEYVRAYTENDNLLISKWIKKSICSDFTKHLNHITISDKIGQPETMRKNEMITEQPTLSHISKTDQLALESFLNTWNKAVSSL</sequence>